<accession>A0A8T0DRE7</accession>
<protein>
    <submittedName>
        <fullName evidence="2">Uncharacterized protein</fullName>
    </submittedName>
</protein>
<proteinExistence type="predicted"/>
<feature type="compositionally biased region" description="Basic and acidic residues" evidence="1">
    <location>
        <begin position="103"/>
        <end position="123"/>
    </location>
</feature>
<reference evidence="2 3" key="1">
    <citation type="submission" date="2019-07" db="EMBL/GenBank/DDBJ databases">
        <title>Annotation for the trematode Paragonimus westermani.</title>
        <authorList>
            <person name="Choi Y.-J."/>
        </authorList>
    </citation>
    <scope>NUCLEOTIDE SEQUENCE [LARGE SCALE GENOMIC DNA]</scope>
    <source>
        <strain evidence="2">180907_Pwestermani</strain>
    </source>
</reference>
<dbReference type="EMBL" id="JTDF01002047">
    <property type="protein sequence ID" value="KAF8569241.1"/>
    <property type="molecule type" value="Genomic_DNA"/>
</dbReference>
<sequence>MLAARATPDESVSLARSLRASRIRWTADTVINSGMGRRKVNCCGVYPGIFYDDSNSPATDSSASFSSSSSCSCDARELQPGAYRRSSNCCGHPVVMFPVQTETDQHSVQKTDSIKHMHDSENY</sequence>
<evidence type="ECO:0000313" key="3">
    <source>
        <dbReference type="Proteomes" id="UP000699462"/>
    </source>
</evidence>
<dbReference type="Proteomes" id="UP000699462">
    <property type="component" value="Unassembled WGS sequence"/>
</dbReference>
<gene>
    <name evidence="2" type="ORF">P879_08595</name>
</gene>
<comment type="caution">
    <text evidence="2">The sequence shown here is derived from an EMBL/GenBank/DDBJ whole genome shotgun (WGS) entry which is preliminary data.</text>
</comment>
<dbReference type="OrthoDB" id="6265196at2759"/>
<organism evidence="2 3">
    <name type="scientific">Paragonimus westermani</name>
    <dbReference type="NCBI Taxonomy" id="34504"/>
    <lineage>
        <taxon>Eukaryota</taxon>
        <taxon>Metazoa</taxon>
        <taxon>Spiralia</taxon>
        <taxon>Lophotrochozoa</taxon>
        <taxon>Platyhelminthes</taxon>
        <taxon>Trematoda</taxon>
        <taxon>Digenea</taxon>
        <taxon>Plagiorchiida</taxon>
        <taxon>Troglotremata</taxon>
        <taxon>Troglotrematidae</taxon>
        <taxon>Paragonimus</taxon>
    </lineage>
</organism>
<dbReference type="AlphaFoldDB" id="A0A8T0DRE7"/>
<evidence type="ECO:0000313" key="2">
    <source>
        <dbReference type="EMBL" id="KAF8569241.1"/>
    </source>
</evidence>
<name>A0A8T0DRE7_9TREM</name>
<keyword evidence="3" id="KW-1185">Reference proteome</keyword>
<feature type="region of interest" description="Disordered" evidence="1">
    <location>
        <begin position="101"/>
        <end position="123"/>
    </location>
</feature>
<evidence type="ECO:0000256" key="1">
    <source>
        <dbReference type="SAM" id="MobiDB-lite"/>
    </source>
</evidence>